<comment type="caution">
    <text evidence="1">The sequence shown here is derived from an EMBL/GenBank/DDBJ whole genome shotgun (WGS) entry which is preliminary data.</text>
</comment>
<proteinExistence type="predicted"/>
<gene>
    <name evidence="1" type="ORF">RMSM_04710</name>
</gene>
<dbReference type="EMBL" id="ANOG01000676">
    <property type="protein sequence ID" value="EMI18379.1"/>
    <property type="molecule type" value="Genomic_DNA"/>
</dbReference>
<organism evidence="1 2">
    <name type="scientific">Rhodopirellula maiorica SM1</name>
    <dbReference type="NCBI Taxonomy" id="1265738"/>
    <lineage>
        <taxon>Bacteria</taxon>
        <taxon>Pseudomonadati</taxon>
        <taxon>Planctomycetota</taxon>
        <taxon>Planctomycetia</taxon>
        <taxon>Pirellulales</taxon>
        <taxon>Pirellulaceae</taxon>
        <taxon>Novipirellula</taxon>
    </lineage>
</organism>
<dbReference type="AlphaFoldDB" id="M5RWQ8"/>
<sequence>MICILDPDYRWAIATDRLVPSAKSVSITGGDRVVFAQTARLRYD</sequence>
<dbReference type="PATRIC" id="fig|1265738.3.peg.4732"/>
<dbReference type="Proteomes" id="UP000011991">
    <property type="component" value="Unassembled WGS sequence"/>
</dbReference>
<keyword evidence="2" id="KW-1185">Reference proteome</keyword>
<name>M5RWQ8_9BACT</name>
<protein>
    <submittedName>
        <fullName evidence="1">Uncharacterized protein</fullName>
    </submittedName>
</protein>
<evidence type="ECO:0000313" key="1">
    <source>
        <dbReference type="EMBL" id="EMI18379.1"/>
    </source>
</evidence>
<accession>M5RWQ8</accession>
<evidence type="ECO:0000313" key="2">
    <source>
        <dbReference type="Proteomes" id="UP000011991"/>
    </source>
</evidence>
<reference evidence="1 2" key="1">
    <citation type="journal article" date="2013" name="Mar. Genomics">
        <title>Expression of sulfatases in Rhodopirellula baltica and the diversity of sulfatases in the genus Rhodopirellula.</title>
        <authorList>
            <person name="Wegner C.E."/>
            <person name="Richter-Heitmann T."/>
            <person name="Klindworth A."/>
            <person name="Klockow C."/>
            <person name="Richter M."/>
            <person name="Achstetter T."/>
            <person name="Glockner F.O."/>
            <person name="Harder J."/>
        </authorList>
    </citation>
    <scope>NUCLEOTIDE SEQUENCE [LARGE SCALE GENOMIC DNA]</scope>
    <source>
        <strain evidence="1 2">SM1</strain>
    </source>
</reference>